<evidence type="ECO:0000313" key="2">
    <source>
        <dbReference type="Proteomes" id="UP000479190"/>
    </source>
</evidence>
<organism evidence="1 2">
    <name type="scientific">Trichogramma brassicae</name>
    <dbReference type="NCBI Taxonomy" id="86971"/>
    <lineage>
        <taxon>Eukaryota</taxon>
        <taxon>Metazoa</taxon>
        <taxon>Ecdysozoa</taxon>
        <taxon>Arthropoda</taxon>
        <taxon>Hexapoda</taxon>
        <taxon>Insecta</taxon>
        <taxon>Pterygota</taxon>
        <taxon>Neoptera</taxon>
        <taxon>Endopterygota</taxon>
        <taxon>Hymenoptera</taxon>
        <taxon>Apocrita</taxon>
        <taxon>Proctotrupomorpha</taxon>
        <taxon>Chalcidoidea</taxon>
        <taxon>Trichogrammatidae</taxon>
        <taxon>Trichogramma</taxon>
    </lineage>
</organism>
<dbReference type="Proteomes" id="UP000479190">
    <property type="component" value="Unassembled WGS sequence"/>
</dbReference>
<name>A0A6H5HZS0_9HYME</name>
<evidence type="ECO:0000313" key="1">
    <source>
        <dbReference type="EMBL" id="CAB0030824.1"/>
    </source>
</evidence>
<feature type="non-terminal residue" evidence="1">
    <location>
        <position position="178"/>
    </location>
</feature>
<gene>
    <name evidence="1" type="ORF">TBRA_LOCUS2811</name>
</gene>
<reference evidence="1 2" key="1">
    <citation type="submission" date="2020-02" db="EMBL/GenBank/DDBJ databases">
        <authorList>
            <person name="Ferguson B K."/>
        </authorList>
    </citation>
    <scope>NUCLEOTIDE SEQUENCE [LARGE SCALE GENOMIC DNA]</scope>
</reference>
<sequence length="178" mass="20317">MRRKDESIKIKRAKLSLAENARRDAQRRNALERKAKIVDTPPKHCPHGEIIVTENTCRICKKNLMLRYHSRKVPYLPLQKHSGPIPQECAYDTTENPITRRPTLAGDDTLGPGRTIVRNAKSNTTASTTFVHPRPTRYVKARCEGRHLVIREQLHPRVENIDAMLDYGNGVRQTHGGQ</sequence>
<dbReference type="AlphaFoldDB" id="A0A6H5HZS0"/>
<keyword evidence="2" id="KW-1185">Reference proteome</keyword>
<proteinExistence type="predicted"/>
<dbReference type="EMBL" id="CADCXV010000546">
    <property type="protein sequence ID" value="CAB0030824.1"/>
    <property type="molecule type" value="Genomic_DNA"/>
</dbReference>
<protein>
    <submittedName>
        <fullName evidence="1">Uncharacterized protein</fullName>
    </submittedName>
</protein>
<accession>A0A6H5HZS0</accession>